<keyword evidence="5" id="KW-1185">Reference proteome</keyword>
<feature type="transmembrane region" description="Helical" evidence="3">
    <location>
        <begin position="510"/>
        <end position="543"/>
    </location>
</feature>
<evidence type="ECO:0000313" key="5">
    <source>
        <dbReference type="Proteomes" id="UP000023152"/>
    </source>
</evidence>
<keyword evidence="3" id="KW-0472">Membrane</keyword>
<reference evidence="4 5" key="1">
    <citation type="journal article" date="2013" name="Curr. Biol.">
        <title>The Genome of the Foraminiferan Reticulomyxa filosa.</title>
        <authorList>
            <person name="Glockner G."/>
            <person name="Hulsmann N."/>
            <person name="Schleicher M."/>
            <person name="Noegel A.A."/>
            <person name="Eichinger L."/>
            <person name="Gallinger C."/>
            <person name="Pawlowski J."/>
            <person name="Sierra R."/>
            <person name="Euteneuer U."/>
            <person name="Pillet L."/>
            <person name="Moustafa A."/>
            <person name="Platzer M."/>
            <person name="Groth M."/>
            <person name="Szafranski K."/>
            <person name="Schliwa M."/>
        </authorList>
    </citation>
    <scope>NUCLEOTIDE SEQUENCE [LARGE SCALE GENOMIC DNA]</scope>
</reference>
<dbReference type="PANTHER" id="PTHR32046">
    <property type="entry name" value="G DOMAIN-CONTAINING PROTEIN"/>
    <property type="match status" value="1"/>
</dbReference>
<accession>X6P0E9</accession>
<proteinExistence type="predicted"/>
<keyword evidence="3" id="KW-1133">Transmembrane helix</keyword>
<name>X6P0E9_RETFI</name>
<evidence type="ECO:0008006" key="6">
    <source>
        <dbReference type="Google" id="ProtNLM"/>
    </source>
</evidence>
<dbReference type="SUPFAM" id="SSF52540">
    <property type="entry name" value="P-loop containing nucleoside triphosphate hydrolases"/>
    <property type="match status" value="1"/>
</dbReference>
<keyword evidence="3" id="KW-0812">Transmembrane</keyword>
<evidence type="ECO:0000313" key="4">
    <source>
        <dbReference type="EMBL" id="ETO32035.1"/>
    </source>
</evidence>
<evidence type="ECO:0000256" key="3">
    <source>
        <dbReference type="SAM" id="Phobius"/>
    </source>
</evidence>
<dbReference type="PANTHER" id="PTHR32046:SF11">
    <property type="entry name" value="IMMUNE-ASSOCIATED NUCLEOTIDE-BINDING PROTEIN 10-LIKE"/>
    <property type="match status" value="1"/>
</dbReference>
<gene>
    <name evidence="4" type="ORF">RFI_05083</name>
</gene>
<feature type="compositionally biased region" description="Polar residues" evidence="2">
    <location>
        <begin position="1"/>
        <end position="16"/>
    </location>
</feature>
<organism evidence="4 5">
    <name type="scientific">Reticulomyxa filosa</name>
    <dbReference type="NCBI Taxonomy" id="46433"/>
    <lineage>
        <taxon>Eukaryota</taxon>
        <taxon>Sar</taxon>
        <taxon>Rhizaria</taxon>
        <taxon>Retaria</taxon>
        <taxon>Foraminifera</taxon>
        <taxon>Monothalamids</taxon>
        <taxon>Reticulomyxidae</taxon>
        <taxon>Reticulomyxa</taxon>
    </lineage>
</organism>
<evidence type="ECO:0000256" key="2">
    <source>
        <dbReference type="SAM" id="MobiDB-lite"/>
    </source>
</evidence>
<feature type="region of interest" description="Disordered" evidence="2">
    <location>
        <begin position="1"/>
        <end position="27"/>
    </location>
</feature>
<protein>
    <recommendedName>
        <fullName evidence="6">AIG1-type G domain-containing protein</fullName>
    </recommendedName>
</protein>
<dbReference type="OrthoDB" id="2386367at2759"/>
<dbReference type="Gene3D" id="3.40.50.300">
    <property type="entry name" value="P-loop containing nucleotide triphosphate hydrolases"/>
    <property type="match status" value="1"/>
</dbReference>
<keyword evidence="1" id="KW-0175">Coiled coil</keyword>
<evidence type="ECO:0000256" key="1">
    <source>
        <dbReference type="SAM" id="Coils"/>
    </source>
</evidence>
<feature type="coiled-coil region" evidence="1">
    <location>
        <begin position="402"/>
        <end position="429"/>
    </location>
</feature>
<dbReference type="EMBL" id="ASPP01004526">
    <property type="protein sequence ID" value="ETO32035.1"/>
    <property type="molecule type" value="Genomic_DNA"/>
</dbReference>
<dbReference type="InterPro" id="IPR027417">
    <property type="entry name" value="P-loop_NTPase"/>
</dbReference>
<dbReference type="AlphaFoldDB" id="X6P0E9"/>
<comment type="caution">
    <text evidence="4">The sequence shown here is derived from an EMBL/GenBank/DDBJ whole genome shotgun (WGS) entry which is preliminary data.</text>
</comment>
<dbReference type="Proteomes" id="UP000023152">
    <property type="component" value="Unassembled WGS sequence"/>
</dbReference>
<feature type="coiled-coil region" evidence="1">
    <location>
        <begin position="575"/>
        <end position="609"/>
    </location>
</feature>
<sequence>MKKTMKTSGQKESVNIETSKSEKEEEKRECDVENLCKTFDEFLEGKVTDSKPEIKESVSVKKNANAMYKKSFFFFKISTTSILEIPERLKNLNKKAMTHLVDAEKALGFKTKDMTTMQNILLPIHYKKKMKMRNYNKKANFFFFFFFFGSNPTQKKTNVHASIQFLKMYRELERKTKKSVTLLLVGEKGAGQTTLQQAIIDYLRQVSFEDVKVREEDEISHHTLAQRNGQRNEHPQTLSCVGENSELKVKVISTPGLIDSNGEIRDAENWEAISNCIAKLDFNAVVVVLKGNTNRHQERLKEGLTKLAYVLTKEGQKNCFILFTSSISEPDLSILQLFDQVQFSFRAYAWLDNERYKKGYNVKHASHTHKMVFDQSQNTIKQLLTVSAVLPLCQGNKLCIFRTSANAQLEELQQLRIDIENKIAVLQSLHELKRKLHFRGEGEDVNIDELIARDSNLSSLQIKETRTFQIICSKCEKTKTVCMRNCSVSKEDNLFKSGLFQIETDRSGTLAVFTGVSGVFALGAAALSFPIFAAGTFAAICYSAANAKAICRKCGHPQSRHALITNTLGSSGTVVDEVDKEIKRISTQKEEMENKVRQLEYRLDNLQKAFFT</sequence>